<keyword evidence="4" id="KW-0472">Membrane</keyword>
<organism evidence="7 8">
    <name type="scientific">Celeribacter baekdonensis</name>
    <dbReference type="NCBI Taxonomy" id="875171"/>
    <lineage>
        <taxon>Bacteria</taxon>
        <taxon>Pseudomonadati</taxon>
        <taxon>Pseudomonadota</taxon>
        <taxon>Alphaproteobacteria</taxon>
        <taxon>Rhodobacterales</taxon>
        <taxon>Roseobacteraceae</taxon>
        <taxon>Celeribacter</taxon>
    </lineage>
</organism>
<dbReference type="EMBL" id="CP028475">
    <property type="protein sequence ID" value="AVW91874.1"/>
    <property type="molecule type" value="Genomic_DNA"/>
</dbReference>
<evidence type="ECO:0000256" key="2">
    <source>
        <dbReference type="ARBA" id="ARBA00022475"/>
    </source>
</evidence>
<dbReference type="PROSITE" id="PS51257">
    <property type="entry name" value="PROKAR_LIPOPROTEIN"/>
    <property type="match status" value="1"/>
</dbReference>
<evidence type="ECO:0000256" key="6">
    <source>
        <dbReference type="ARBA" id="ARBA00023288"/>
    </source>
</evidence>
<evidence type="ECO:0000256" key="1">
    <source>
        <dbReference type="ARBA" id="ARBA00010296"/>
    </source>
</evidence>
<dbReference type="GO" id="GO:0016020">
    <property type="term" value="C:membrane"/>
    <property type="evidence" value="ECO:0007669"/>
    <property type="project" value="InterPro"/>
</dbReference>
<keyword evidence="6" id="KW-0449">Lipoprotein</keyword>
<keyword evidence="5" id="KW-0564">Palmitate</keyword>
<name>A0A2R4M3T4_9RHOB</name>
<dbReference type="RefSeq" id="WP_107720302.1">
    <property type="nucleotide sequence ID" value="NZ_CAXBOP010000005.1"/>
</dbReference>
<reference evidence="7 8" key="1">
    <citation type="submission" date="2018-03" db="EMBL/GenBank/DDBJ databases">
        <title>The Complete Genome of Celeribacter baekdonensis strain LH4, a Thiosulfate-Oxidizing Alphaproteobacterium Isolated from Gulf of Mexico Continental Slope Sediments.</title>
        <authorList>
            <person name="Flood B.E."/>
            <person name="Bailey J.V."/>
            <person name="Leprich D."/>
        </authorList>
    </citation>
    <scope>NUCLEOTIDE SEQUENCE [LARGE SCALE GENOMIC DNA]</scope>
    <source>
        <strain evidence="7 8">LH4</strain>
    </source>
</reference>
<dbReference type="GO" id="GO:0009636">
    <property type="term" value="P:response to toxic substance"/>
    <property type="evidence" value="ECO:0007669"/>
    <property type="project" value="InterPro"/>
</dbReference>
<keyword evidence="2" id="KW-1003">Cell membrane</keyword>
<keyword evidence="3" id="KW-0732">Signal</keyword>
<evidence type="ECO:0000313" key="7">
    <source>
        <dbReference type="EMBL" id="AVW91874.1"/>
    </source>
</evidence>
<evidence type="ECO:0000256" key="4">
    <source>
        <dbReference type="ARBA" id="ARBA00023136"/>
    </source>
</evidence>
<dbReference type="InterPro" id="IPR012556">
    <property type="entry name" value="Entericidin"/>
</dbReference>
<protein>
    <submittedName>
        <fullName evidence="7">Entericidin, EcnA/B family</fullName>
    </submittedName>
</protein>
<proteinExistence type="inferred from homology"/>
<dbReference type="KEGG" id="cbak:DA792_12965"/>
<dbReference type="OrthoDB" id="7363288at2"/>
<evidence type="ECO:0000313" key="8">
    <source>
        <dbReference type="Proteomes" id="UP000241447"/>
    </source>
</evidence>
<evidence type="ECO:0000256" key="3">
    <source>
        <dbReference type="ARBA" id="ARBA00022729"/>
    </source>
</evidence>
<sequence length="45" mass="4681">MTRTLMIGLSLLALVACETIEGAGQDLSKAGNAISQESREVQSGM</sequence>
<comment type="similarity">
    <text evidence="1">Belongs to the EcnA/EcnB lipoprotein family.</text>
</comment>
<dbReference type="Pfam" id="PF08085">
    <property type="entry name" value="Entericidin"/>
    <property type="match status" value="1"/>
</dbReference>
<evidence type="ECO:0000256" key="5">
    <source>
        <dbReference type="ARBA" id="ARBA00023139"/>
    </source>
</evidence>
<gene>
    <name evidence="7" type="ORF">DA792_12965</name>
</gene>
<dbReference type="Proteomes" id="UP000241447">
    <property type="component" value="Chromosome"/>
</dbReference>
<dbReference type="AlphaFoldDB" id="A0A2R4M3T4"/>
<accession>A0A2R4M3T4</accession>